<feature type="region of interest" description="Disordered" evidence="1">
    <location>
        <begin position="1"/>
        <end position="94"/>
    </location>
</feature>
<dbReference type="InterPro" id="IPR044983">
    <property type="entry name" value="PNSB1"/>
</dbReference>
<proteinExistence type="predicted"/>
<dbReference type="PANTHER" id="PTHR37698">
    <property type="entry name" value="PHOTOSYNTHETIC NDH SUBUNIT OF SUBCOMPLEX B 1, CHLOROPLASTIC"/>
    <property type="match status" value="1"/>
</dbReference>
<evidence type="ECO:0008006" key="4">
    <source>
        <dbReference type="Google" id="ProtNLM"/>
    </source>
</evidence>
<feature type="compositionally biased region" description="Low complexity" evidence="1">
    <location>
        <begin position="10"/>
        <end position="22"/>
    </location>
</feature>
<organism evidence="2 3">
    <name type="scientific">Gossypium trilobum</name>
    <dbReference type="NCBI Taxonomy" id="34281"/>
    <lineage>
        <taxon>Eukaryota</taxon>
        <taxon>Viridiplantae</taxon>
        <taxon>Streptophyta</taxon>
        <taxon>Embryophyta</taxon>
        <taxon>Tracheophyta</taxon>
        <taxon>Spermatophyta</taxon>
        <taxon>Magnoliopsida</taxon>
        <taxon>eudicotyledons</taxon>
        <taxon>Gunneridae</taxon>
        <taxon>Pentapetalae</taxon>
        <taxon>rosids</taxon>
        <taxon>malvids</taxon>
        <taxon>Malvales</taxon>
        <taxon>Malvaceae</taxon>
        <taxon>Malvoideae</taxon>
        <taxon>Gossypium</taxon>
    </lineage>
</organism>
<dbReference type="Gene3D" id="3.40.50.2000">
    <property type="entry name" value="Glycogen Phosphorylase B"/>
    <property type="match status" value="1"/>
</dbReference>
<dbReference type="AlphaFoldDB" id="A0A7J9ENM9"/>
<dbReference type="GO" id="GO:0010598">
    <property type="term" value="C:NAD(P)H dehydrogenase complex (plastoquinone)"/>
    <property type="evidence" value="ECO:0007669"/>
    <property type="project" value="InterPro"/>
</dbReference>
<sequence>MATTVLPKALSPFLSNPSSLPSAHLTAKPPCFRPLDHSPCTKTRPSVRTHAKKKNPWLDPFEDDVEDPFSDYGSLFTDGKQEEDPRPPEDPDNPYGFLKFPKGFTVELASLPLKIRGDVRRCCCVISGGVYENLLFFPVIQLIKDRYPGVQVDILASARGKQTFELNKNVRWANAYDPDDDWPDPAEYTDMIGLLKVIGFSWMKVWVFNNAGAGLLLSQSFPADSMNLSDAGYNMYHQMVDWLGRPFRSVPRHEVGPLRVSISRKLKEVVAEKYRNAGVEKGKYIVIHGIESDSKASMQSRGDTDCLLPIQVWAEIAEDIRGFKPLFVIPHEKERENVEEEVGDEANIVFITTPGQLAALINDSAGVIATNTAAIQLATAREKPSIGLFCSEEKGKLFVPNAEEKKCAVVSSKTGKLIDIDVEAVKQAMQIFQQSLALV</sequence>
<evidence type="ECO:0000313" key="3">
    <source>
        <dbReference type="Proteomes" id="UP000593568"/>
    </source>
</evidence>
<dbReference type="PANTHER" id="PTHR37698:SF1">
    <property type="entry name" value="PHOTOSYNTHETIC NDH SUBUNIT OF SUBCOMPLEX B 1, CHLOROPLASTIC"/>
    <property type="match status" value="1"/>
</dbReference>
<dbReference type="SUPFAM" id="SSF53756">
    <property type="entry name" value="UDP-Glycosyltransferase/glycogen phosphorylase"/>
    <property type="match status" value="1"/>
</dbReference>
<feature type="compositionally biased region" description="Basic residues" evidence="1">
    <location>
        <begin position="45"/>
        <end position="55"/>
    </location>
</feature>
<keyword evidence="3" id="KW-1185">Reference proteome</keyword>
<dbReference type="EMBL" id="JABEZW010000009">
    <property type="protein sequence ID" value="MBA0774669.1"/>
    <property type="molecule type" value="Genomic_DNA"/>
</dbReference>
<protein>
    <recommendedName>
        <fullName evidence="4">Photosynthetic NDH subunit of subcomplex B 1, chloroplastic</fullName>
    </recommendedName>
</protein>
<dbReference type="Proteomes" id="UP000593568">
    <property type="component" value="Unassembled WGS sequence"/>
</dbReference>
<accession>A0A7J9ENM9</accession>
<comment type="caution">
    <text evidence="2">The sequence shown here is derived from an EMBL/GenBank/DDBJ whole genome shotgun (WGS) entry which is preliminary data.</text>
</comment>
<gene>
    <name evidence="2" type="ORF">Gotri_009865</name>
</gene>
<dbReference type="GO" id="GO:0009507">
    <property type="term" value="C:chloroplast"/>
    <property type="evidence" value="ECO:0007669"/>
    <property type="project" value="InterPro"/>
</dbReference>
<dbReference type="GO" id="GO:0009773">
    <property type="term" value="P:photosynthetic electron transport in photosystem I"/>
    <property type="evidence" value="ECO:0007669"/>
    <property type="project" value="InterPro"/>
</dbReference>
<evidence type="ECO:0000313" key="2">
    <source>
        <dbReference type="EMBL" id="MBA0774669.1"/>
    </source>
</evidence>
<feature type="compositionally biased region" description="Acidic residues" evidence="1">
    <location>
        <begin position="60"/>
        <end position="69"/>
    </location>
</feature>
<name>A0A7J9ENM9_9ROSI</name>
<reference evidence="2 3" key="1">
    <citation type="journal article" date="2019" name="Genome Biol. Evol.">
        <title>Insights into the evolution of the New World diploid cottons (Gossypium, subgenus Houzingenia) based on genome sequencing.</title>
        <authorList>
            <person name="Grover C.E."/>
            <person name="Arick M.A. 2nd"/>
            <person name="Thrash A."/>
            <person name="Conover J.L."/>
            <person name="Sanders W.S."/>
            <person name="Peterson D.G."/>
            <person name="Frelichowski J.E."/>
            <person name="Scheffler J.A."/>
            <person name="Scheffler B.E."/>
            <person name="Wendel J.F."/>
        </authorList>
    </citation>
    <scope>NUCLEOTIDE SEQUENCE [LARGE SCALE GENOMIC DNA]</scope>
    <source>
        <strain evidence="2">8</strain>
        <tissue evidence="2">Leaf</tissue>
    </source>
</reference>
<feature type="compositionally biased region" description="Basic and acidic residues" evidence="1">
    <location>
        <begin position="79"/>
        <end position="89"/>
    </location>
</feature>
<evidence type="ECO:0000256" key="1">
    <source>
        <dbReference type="SAM" id="MobiDB-lite"/>
    </source>
</evidence>